<keyword evidence="2" id="KW-0808">Transferase</keyword>
<evidence type="ECO:0000313" key="7">
    <source>
        <dbReference type="Proteomes" id="UP000070501"/>
    </source>
</evidence>
<protein>
    <submittedName>
        <fullName evidence="6">GNAT domain-domain-containing protein</fullName>
    </submittedName>
</protein>
<dbReference type="EMBL" id="KQ964248">
    <property type="protein sequence ID" value="KXJ93294.1"/>
    <property type="molecule type" value="Genomic_DNA"/>
</dbReference>
<gene>
    <name evidence="6" type="ORF">Micbo1qcDRAFT_232862</name>
</gene>
<evidence type="ECO:0000313" key="6">
    <source>
        <dbReference type="EMBL" id="KXJ93294.1"/>
    </source>
</evidence>
<dbReference type="InterPro" id="IPR039135">
    <property type="entry name" value="NAT9-like"/>
</dbReference>
<dbReference type="PANTHER" id="PTHR13256">
    <property type="entry name" value="N-ACETYLTRANSFERASE 9"/>
    <property type="match status" value="1"/>
</dbReference>
<dbReference type="InParanoid" id="A0A136J825"/>
<dbReference type="PANTHER" id="PTHR13256:SF16">
    <property type="entry name" value="ALPHA_BETA-TUBULIN-N-ACETYLTRANSFERASE 9"/>
    <property type="match status" value="1"/>
</dbReference>
<reference evidence="7" key="1">
    <citation type="submission" date="2016-02" db="EMBL/GenBank/DDBJ databases">
        <title>Draft genome sequence of Microdochium bolleyi, a fungal endophyte of beachgrass.</title>
        <authorList>
            <consortium name="DOE Joint Genome Institute"/>
            <person name="David A.S."/>
            <person name="May G."/>
            <person name="Haridas S."/>
            <person name="Lim J."/>
            <person name="Wang M."/>
            <person name="Labutti K."/>
            <person name="Lipzen A."/>
            <person name="Barry K."/>
            <person name="Grigoriev I.V."/>
        </authorList>
    </citation>
    <scope>NUCLEOTIDE SEQUENCE [LARGE SCALE GENOMIC DNA]</scope>
    <source>
        <strain evidence="7">J235TASD1</strain>
    </source>
</reference>
<evidence type="ECO:0000256" key="3">
    <source>
        <dbReference type="ARBA" id="ARBA00023315"/>
    </source>
</evidence>
<keyword evidence="7" id="KW-1185">Reference proteome</keyword>
<dbReference type="Pfam" id="PF13302">
    <property type="entry name" value="Acetyltransf_3"/>
    <property type="match status" value="1"/>
</dbReference>
<comment type="similarity">
    <text evidence="1">Belongs to the acetyltransferase family. GNAT subfamily.</text>
</comment>
<accession>A0A136J825</accession>
<dbReference type="SUPFAM" id="SSF55729">
    <property type="entry name" value="Acyl-CoA N-acyltransferases (Nat)"/>
    <property type="match status" value="1"/>
</dbReference>
<dbReference type="Proteomes" id="UP000070501">
    <property type="component" value="Unassembled WGS sequence"/>
</dbReference>
<dbReference type="OrthoDB" id="5043642at2759"/>
<evidence type="ECO:0000256" key="4">
    <source>
        <dbReference type="SAM" id="MobiDB-lite"/>
    </source>
</evidence>
<proteinExistence type="inferred from homology"/>
<dbReference type="Gene3D" id="3.40.630.30">
    <property type="match status" value="1"/>
</dbReference>
<keyword evidence="3" id="KW-0012">Acyltransferase</keyword>
<dbReference type="GO" id="GO:0008080">
    <property type="term" value="F:N-acetyltransferase activity"/>
    <property type="evidence" value="ECO:0007669"/>
    <property type="project" value="InterPro"/>
</dbReference>
<evidence type="ECO:0000256" key="2">
    <source>
        <dbReference type="ARBA" id="ARBA00022679"/>
    </source>
</evidence>
<evidence type="ECO:0000259" key="5">
    <source>
        <dbReference type="Pfam" id="PF13302"/>
    </source>
</evidence>
<name>A0A136J825_9PEZI</name>
<dbReference type="InterPro" id="IPR016181">
    <property type="entry name" value="Acyl_CoA_acyltransferase"/>
</dbReference>
<organism evidence="6 7">
    <name type="scientific">Microdochium bolleyi</name>
    <dbReference type="NCBI Taxonomy" id="196109"/>
    <lineage>
        <taxon>Eukaryota</taxon>
        <taxon>Fungi</taxon>
        <taxon>Dikarya</taxon>
        <taxon>Ascomycota</taxon>
        <taxon>Pezizomycotina</taxon>
        <taxon>Sordariomycetes</taxon>
        <taxon>Xylariomycetidae</taxon>
        <taxon>Xylariales</taxon>
        <taxon>Microdochiaceae</taxon>
        <taxon>Microdochium</taxon>
    </lineage>
</organism>
<dbReference type="InterPro" id="IPR000182">
    <property type="entry name" value="GNAT_dom"/>
</dbReference>
<feature type="region of interest" description="Disordered" evidence="4">
    <location>
        <begin position="186"/>
        <end position="205"/>
    </location>
</feature>
<dbReference type="STRING" id="196109.A0A136J825"/>
<dbReference type="AlphaFoldDB" id="A0A136J825"/>
<sequence>MRLNEHTAVSSSRLLLVPYDAHHVPTYHEWMADPAIQEATASEPLTLEEEYENQVSWRTSGDKLTFILCLTENKNEPSSSPSSSRLMGTAQAGVVRAGQADAPERMIGDINLFLTPWDEVDTSDDDGGGGATGDVSHVNGEIDIMIASPAHRRLGLGSEAVTALLRYIAQHAREILAEYAAFTAGTSSSTSKGQHQEQEQEQQEQQQYILKDLVAKINASNEGSIALFKRLGFRQRGEVNYFGEVQLVLEDFGGKAADIKDERSGAAHRELSWDRTGLN</sequence>
<evidence type="ECO:0000256" key="1">
    <source>
        <dbReference type="ARBA" id="ARBA00009342"/>
    </source>
</evidence>
<feature type="domain" description="N-acetyltransferase" evidence="5">
    <location>
        <begin position="13"/>
        <end position="234"/>
    </location>
</feature>